<keyword evidence="1 6" id="KW-0238">DNA-binding</keyword>
<dbReference type="Pfam" id="PF00447">
    <property type="entry name" value="HSF_DNA-bind"/>
    <property type="match status" value="1"/>
</dbReference>
<feature type="compositionally biased region" description="Low complexity" evidence="2">
    <location>
        <begin position="180"/>
        <end position="220"/>
    </location>
</feature>
<proteinExistence type="predicted"/>
<feature type="domain" description="HSF-type DNA-binding" evidence="4">
    <location>
        <begin position="15"/>
        <end position="103"/>
    </location>
</feature>
<dbReference type="AlphaFoldDB" id="A0A9K3LL74"/>
<dbReference type="EMBL" id="JAGRRH010000051">
    <property type="protein sequence ID" value="KAG7338696.1"/>
    <property type="molecule type" value="Genomic_DNA"/>
</dbReference>
<organism evidence="6 7">
    <name type="scientific">Nitzschia inconspicua</name>
    <dbReference type="NCBI Taxonomy" id="303405"/>
    <lineage>
        <taxon>Eukaryota</taxon>
        <taxon>Sar</taxon>
        <taxon>Stramenopiles</taxon>
        <taxon>Ochrophyta</taxon>
        <taxon>Bacillariophyta</taxon>
        <taxon>Bacillariophyceae</taxon>
        <taxon>Bacillariophycidae</taxon>
        <taxon>Bacillariales</taxon>
        <taxon>Bacillariaceae</taxon>
        <taxon>Nitzschia</taxon>
    </lineage>
</organism>
<keyword evidence="3" id="KW-0472">Membrane</keyword>
<keyword evidence="3" id="KW-0812">Transmembrane</keyword>
<comment type="caution">
    <text evidence="6">The sequence shown here is derived from an EMBL/GenBank/DDBJ whole genome shotgun (WGS) entry which is preliminary data.</text>
</comment>
<protein>
    <submittedName>
        <fullName evidence="6">HSF-type DNA-binding protein</fullName>
    </submittedName>
</protein>
<dbReference type="GO" id="GO:0043565">
    <property type="term" value="F:sequence-specific DNA binding"/>
    <property type="evidence" value="ECO:0007669"/>
    <property type="project" value="InterPro"/>
</dbReference>
<dbReference type="PANTHER" id="PTHR10015:SF427">
    <property type="entry name" value="HEAT SHOCK FACTOR PROTEIN"/>
    <property type="match status" value="1"/>
</dbReference>
<dbReference type="PANTHER" id="PTHR10015">
    <property type="entry name" value="HEAT SHOCK TRANSCRIPTION FACTOR"/>
    <property type="match status" value="1"/>
</dbReference>
<gene>
    <name evidence="5" type="ORF">IV203_006332</name>
    <name evidence="6" type="ORF">IV203_037299</name>
</gene>
<keyword evidence="3" id="KW-1133">Transmembrane helix</keyword>
<sequence length="673" mass="75594">MEHLSIENASPDLSFPWRLYILLRDSETEFPNVISWLPNSQGRVFQIHDIKAIEPVLQKYFSSGRYPSFRRQLIAYGFSSLGNRQYMHEEFSQGNPQGCEKLFRHMKSQPRQGKKAAAFKQKQQMVQIPQSHGPSSPAESDSYISYTKMFMARISQLSSRISPDLGAVNATSPRHGISVSPETLQLSPSSLSTQAGASPTQQQQQQQQYPSLQQQSQSPAFVVAQSNRMSSSGENIPQENSSSAFITSTNPTAGLYSVNAHVNSIDIDSELIDMDFEPLPFHNNDPSSGSTSVGESRSYSGNCLADGRKLPIMTDTLQDFNQGTSKYSKDEWVSDEPLNAQSLNYAQIEEKHSLQQLWKAMTVRVDDFLQPRSSQNLMTYRPTVEEHEDAFPRHALEQLLEPRRIEDMVARPRDMPATQPTDFGRDIWFDSCPSMTPEQQGIIEYMLPVFLPALFHMSSMSLWGYAWALLLIVGHSIECMVTDWGGNAWTVVPRIGPLQHLQMDLLWNHAMITSFFLCGPSIYGKNCFYMALGLIPTLPTLCGADLKSHLFNYILTDTEKEALATHDIGSASGLSAFLLQKRLAQQIQKTICSYVVAMFLLGLSSFIGNSVTQCIAVFFFNTCPLLAEFSYWKEFSDRLAKLPPKKQTVIKTSHVDWLRSVLGTGKHPKVKCT</sequence>
<feature type="region of interest" description="Disordered" evidence="2">
    <location>
        <begin position="120"/>
        <end position="140"/>
    </location>
</feature>
<dbReference type="Proteomes" id="UP000693970">
    <property type="component" value="Unassembled WGS sequence"/>
</dbReference>
<feature type="compositionally biased region" description="Low complexity" evidence="2">
    <location>
        <begin position="287"/>
        <end position="299"/>
    </location>
</feature>
<evidence type="ECO:0000259" key="4">
    <source>
        <dbReference type="Pfam" id="PF00447"/>
    </source>
</evidence>
<evidence type="ECO:0000313" key="6">
    <source>
        <dbReference type="EMBL" id="KAG7364097.1"/>
    </source>
</evidence>
<feature type="transmembrane region" description="Helical" evidence="3">
    <location>
        <begin position="445"/>
        <end position="473"/>
    </location>
</feature>
<feature type="compositionally biased region" description="Polar residues" evidence="2">
    <location>
        <begin position="125"/>
        <end position="140"/>
    </location>
</feature>
<dbReference type="GO" id="GO:0003700">
    <property type="term" value="F:DNA-binding transcription factor activity"/>
    <property type="evidence" value="ECO:0007669"/>
    <property type="project" value="InterPro"/>
</dbReference>
<reference evidence="6" key="2">
    <citation type="submission" date="2021-04" db="EMBL/GenBank/DDBJ databases">
        <authorList>
            <person name="Podell S."/>
        </authorList>
    </citation>
    <scope>NUCLEOTIDE SEQUENCE</scope>
    <source>
        <strain evidence="6">Hildebrandi</strain>
    </source>
</reference>
<accession>A0A9K3LL74</accession>
<evidence type="ECO:0000256" key="2">
    <source>
        <dbReference type="SAM" id="MobiDB-lite"/>
    </source>
</evidence>
<feature type="region of interest" description="Disordered" evidence="2">
    <location>
        <begin position="280"/>
        <end position="299"/>
    </location>
</feature>
<feature type="transmembrane region" description="Helical" evidence="3">
    <location>
        <begin position="591"/>
        <end position="609"/>
    </location>
</feature>
<reference evidence="6" key="1">
    <citation type="journal article" date="2021" name="Sci. Rep.">
        <title>Diploid genomic architecture of Nitzschia inconspicua, an elite biomass production diatom.</title>
        <authorList>
            <person name="Oliver A."/>
            <person name="Podell S."/>
            <person name="Pinowska A."/>
            <person name="Traller J.C."/>
            <person name="Smith S.R."/>
            <person name="McClure R."/>
            <person name="Beliaev A."/>
            <person name="Bohutskyi P."/>
            <person name="Hill E.A."/>
            <person name="Rabines A."/>
            <person name="Zheng H."/>
            <person name="Allen L.Z."/>
            <person name="Kuo A."/>
            <person name="Grigoriev I.V."/>
            <person name="Allen A.E."/>
            <person name="Hazlebeck D."/>
            <person name="Allen E.E."/>
        </authorList>
    </citation>
    <scope>NUCLEOTIDE SEQUENCE</scope>
    <source>
        <strain evidence="6">Hildebrandi</strain>
    </source>
</reference>
<name>A0A9K3LL74_9STRA</name>
<dbReference type="InterPro" id="IPR000232">
    <property type="entry name" value="HSF_DNA-bd"/>
</dbReference>
<evidence type="ECO:0000313" key="7">
    <source>
        <dbReference type="Proteomes" id="UP000693970"/>
    </source>
</evidence>
<feature type="region of interest" description="Disordered" evidence="2">
    <location>
        <begin position="172"/>
        <end position="245"/>
    </location>
</feature>
<dbReference type="EMBL" id="JAGRRH010000009">
    <property type="protein sequence ID" value="KAG7364097.1"/>
    <property type="molecule type" value="Genomic_DNA"/>
</dbReference>
<evidence type="ECO:0000256" key="1">
    <source>
        <dbReference type="ARBA" id="ARBA00023125"/>
    </source>
</evidence>
<dbReference type="OrthoDB" id="60033at2759"/>
<evidence type="ECO:0000256" key="3">
    <source>
        <dbReference type="SAM" id="Phobius"/>
    </source>
</evidence>
<feature type="compositionally biased region" description="Polar residues" evidence="2">
    <location>
        <begin position="224"/>
        <end position="245"/>
    </location>
</feature>
<keyword evidence="7" id="KW-1185">Reference proteome</keyword>
<evidence type="ECO:0000313" key="5">
    <source>
        <dbReference type="EMBL" id="KAG7338696.1"/>
    </source>
</evidence>